<dbReference type="AlphaFoldDB" id="C3J8I6"/>
<dbReference type="PIRSF" id="PIRSF031551">
    <property type="entry name" value="DUF1706"/>
    <property type="match status" value="1"/>
</dbReference>
<dbReference type="Proteomes" id="UP000004295">
    <property type="component" value="Unassembled WGS sequence"/>
</dbReference>
<dbReference type="EMBL" id="ACNN01000007">
    <property type="protein sequence ID" value="EEN83476.1"/>
    <property type="molecule type" value="Genomic_DNA"/>
</dbReference>
<dbReference type="PANTHER" id="PTHR40658:SF4">
    <property type="entry name" value="HYPOTHETICAL CYTOSOLIC PROTEIN"/>
    <property type="match status" value="1"/>
</dbReference>
<evidence type="ECO:0008006" key="3">
    <source>
        <dbReference type="Google" id="ProtNLM"/>
    </source>
</evidence>
<evidence type="ECO:0000313" key="2">
    <source>
        <dbReference type="Proteomes" id="UP000004295"/>
    </source>
</evidence>
<keyword evidence="2" id="KW-1185">Reference proteome</keyword>
<dbReference type="Pfam" id="PF08020">
    <property type="entry name" value="DUF1706"/>
    <property type="match status" value="1"/>
</dbReference>
<reference evidence="1 2" key="1">
    <citation type="submission" date="2009-04" db="EMBL/GenBank/DDBJ databases">
        <authorList>
            <person name="Sebastian Y."/>
            <person name="Madupu R."/>
            <person name="Durkin A.S."/>
            <person name="Torralba M."/>
            <person name="Methe B."/>
            <person name="Sutton G.G."/>
            <person name="Strausberg R.L."/>
            <person name="Nelson K.E."/>
        </authorList>
    </citation>
    <scope>NUCLEOTIDE SEQUENCE [LARGE SCALE GENOMIC DNA]</scope>
    <source>
        <strain evidence="2">ATCC 35406 / BCRC 14492 / JCM 8526 / NCTC 13058 / HG 370</strain>
    </source>
</reference>
<dbReference type="InterPro" id="IPR012550">
    <property type="entry name" value="DUF1706"/>
</dbReference>
<comment type="caution">
    <text evidence="1">The sequence shown here is derived from an EMBL/GenBank/DDBJ whole genome shotgun (WGS) entry which is preliminary data.</text>
</comment>
<organism evidence="1 2">
    <name type="scientific">Porphyromonas endodontalis (strain ATCC 35406 / DSM 24491 / JCM 8526 / CCUG 16442 / BCRC 14492 / NCTC 13058 / HG 370)</name>
    <name type="common">Bacteroides endodontalis</name>
    <dbReference type="NCBI Taxonomy" id="553175"/>
    <lineage>
        <taxon>Bacteria</taxon>
        <taxon>Pseudomonadati</taxon>
        <taxon>Bacteroidota</taxon>
        <taxon>Bacteroidia</taxon>
        <taxon>Bacteroidales</taxon>
        <taxon>Porphyromonadaceae</taxon>
        <taxon>Porphyromonas</taxon>
    </lineage>
</organism>
<gene>
    <name evidence="1" type="ORF">POREN0001_0502</name>
</gene>
<accession>C3J8I6</accession>
<name>C3J8I6_POREA</name>
<sequence>MARATTKADLIASANGQFDKMWKLIDGMDKGLQEATFAEEMTTMGKEAHWSRDKNLRDILIHLYEWHQLLLNWIKSNQGGERKPFLPEPYNWKTYPEMNVGFWKKHQSTPLVEAKKMVRESHQDVMTIIETLSNDELFAKGAFEWTGTSPLGSYCVSATASHSITTGL</sequence>
<dbReference type="InterPro" id="IPR034660">
    <property type="entry name" value="DinB/YfiT-like"/>
</dbReference>
<dbReference type="eggNOG" id="COG4283">
    <property type="taxonomic scope" value="Bacteria"/>
</dbReference>
<protein>
    <recommendedName>
        <fullName evidence="3">DinB-like domain-containing protein</fullName>
    </recommendedName>
</protein>
<evidence type="ECO:0000313" key="1">
    <source>
        <dbReference type="EMBL" id="EEN83476.1"/>
    </source>
</evidence>
<proteinExistence type="predicted"/>
<dbReference type="Gene3D" id="1.20.120.450">
    <property type="entry name" value="dinb family like domain"/>
    <property type="match status" value="1"/>
</dbReference>
<dbReference type="PANTHER" id="PTHR40658">
    <property type="match status" value="1"/>
</dbReference>